<dbReference type="PATRIC" id="fig|1210046.3.peg.2151"/>
<dbReference type="Proteomes" id="UP000004474">
    <property type="component" value="Unassembled WGS sequence"/>
</dbReference>
<evidence type="ECO:0000313" key="3">
    <source>
        <dbReference type="Proteomes" id="UP000004474"/>
    </source>
</evidence>
<comment type="caution">
    <text evidence="1">The sequence shown here is derived from an EMBL/GenBank/DDBJ whole genome shotgun (WGS) entry which is preliminary data.</text>
</comment>
<dbReference type="EMBL" id="ALWX01000049">
    <property type="protein sequence ID" value="EKA60746.1"/>
    <property type="molecule type" value="Genomic_DNA"/>
</dbReference>
<keyword evidence="4" id="KW-1185">Reference proteome</keyword>
<organism evidence="1 3">
    <name type="scientific">Janibacter hoylei PVAS-1</name>
    <dbReference type="NCBI Taxonomy" id="1210046"/>
    <lineage>
        <taxon>Bacteria</taxon>
        <taxon>Bacillati</taxon>
        <taxon>Actinomycetota</taxon>
        <taxon>Actinomycetes</taxon>
        <taxon>Micrococcales</taxon>
        <taxon>Intrasporangiaceae</taxon>
        <taxon>Janibacter</taxon>
    </lineage>
</organism>
<sequence>MKRRQRPADAAPLSPWADDWVTSRERDLLGDEEANRLAFARRREEALHRPAQTLDDELVLDQRPTDDAPLDTTALEVLAWRDAALAGQLLPWEAQR</sequence>
<dbReference type="EMBL" id="PIPF01000001">
    <property type="protein sequence ID" value="RWU85457.1"/>
    <property type="molecule type" value="Genomic_DNA"/>
</dbReference>
<dbReference type="STRING" id="1210046.B277_11225"/>
<name>K1E177_9MICO</name>
<evidence type="ECO:0000313" key="1">
    <source>
        <dbReference type="EMBL" id="EKA60746.1"/>
    </source>
</evidence>
<reference evidence="1 3" key="2">
    <citation type="journal article" date="2012" name="J. Bacteriol.">
        <title>Genome Sequence of Janibacter hoylei MTCC8307, Isolated from the Stratospheric Air.</title>
        <authorList>
            <person name="Pawar S.P."/>
            <person name="Dhotre D.P."/>
            <person name="Shetty S.A."/>
            <person name="Chowdhury S.P."/>
            <person name="Chaudhari B.L."/>
            <person name="Shouche Y.S."/>
        </authorList>
    </citation>
    <scope>NUCLEOTIDE SEQUENCE [LARGE SCALE GENOMIC DNA]</scope>
    <source>
        <strain evidence="1 3">PVAS-1</strain>
    </source>
</reference>
<dbReference type="AlphaFoldDB" id="K1E177"/>
<dbReference type="Proteomes" id="UP000288711">
    <property type="component" value="Unassembled WGS sequence"/>
</dbReference>
<evidence type="ECO:0000313" key="4">
    <source>
        <dbReference type="Proteomes" id="UP000288711"/>
    </source>
</evidence>
<evidence type="ECO:0000313" key="2">
    <source>
        <dbReference type="EMBL" id="RWU85457.1"/>
    </source>
</evidence>
<gene>
    <name evidence="1" type="ORF">B277_11225</name>
    <name evidence="2" type="ORF">CWN80_00210</name>
</gene>
<reference evidence="2" key="3">
    <citation type="submission" date="2017-11" db="EMBL/GenBank/DDBJ databases">
        <authorList>
            <person name="Seuylemezian A."/>
            <person name="Cooper K."/>
            <person name="Vaishampayan P."/>
        </authorList>
    </citation>
    <scope>NUCLEOTIDE SEQUENCE</scope>
    <source>
        <strain evidence="2">PVAS-1</strain>
    </source>
</reference>
<reference evidence="2 4" key="1">
    <citation type="journal article" date="2009" name="Int. J. Syst. Evol. Microbiol.">
        <title>Janibacter hoylei sp. nov., Bacillus isronensis sp. nov. and Bacillus aryabhattai sp. nov., isolated from cryotubes used for collecting air from the upper atmosphere.</title>
        <authorList>
            <person name="Shivaji S."/>
            <person name="Chaturvedi P."/>
            <person name="Begum Z."/>
            <person name="Pindi P.K."/>
            <person name="Manorama R."/>
            <person name="Padmanaban D.A."/>
            <person name="Shouche Y.S."/>
            <person name="Pawar S."/>
            <person name="Vaishampayan P."/>
            <person name="Dutt C.B."/>
            <person name="Datta G.N."/>
            <person name="Manchanda R.K."/>
            <person name="Rao U.R."/>
            <person name="Bhargava P.M."/>
            <person name="Narlikar J.V."/>
        </authorList>
    </citation>
    <scope>NUCLEOTIDE SEQUENCE [LARGE SCALE GENOMIC DNA]</scope>
    <source>
        <strain evidence="2 4">PVAS-1</strain>
    </source>
</reference>
<accession>K1E177</accession>
<proteinExistence type="predicted"/>
<protein>
    <submittedName>
        <fullName evidence="1">Uncharacterized protein</fullName>
    </submittedName>
</protein>